<dbReference type="OrthoDB" id="963064at2"/>
<dbReference type="AlphaFoldDB" id="A0A1G9UN51"/>
<evidence type="ECO:0000256" key="1">
    <source>
        <dbReference type="SAM" id="SignalP"/>
    </source>
</evidence>
<proteinExistence type="predicted"/>
<organism evidence="2 3">
    <name type="scientific">Siphonobacter aquaeclarae</name>
    <dbReference type="NCBI Taxonomy" id="563176"/>
    <lineage>
        <taxon>Bacteria</taxon>
        <taxon>Pseudomonadati</taxon>
        <taxon>Bacteroidota</taxon>
        <taxon>Cytophagia</taxon>
        <taxon>Cytophagales</taxon>
        <taxon>Cytophagaceae</taxon>
        <taxon>Siphonobacter</taxon>
    </lineage>
</organism>
<feature type="signal peptide" evidence="1">
    <location>
        <begin position="1"/>
        <end position="19"/>
    </location>
</feature>
<dbReference type="Proteomes" id="UP000198901">
    <property type="component" value="Unassembled WGS sequence"/>
</dbReference>
<evidence type="ECO:0000313" key="2">
    <source>
        <dbReference type="EMBL" id="SDM61348.1"/>
    </source>
</evidence>
<sequence>MKYLAALLTLFWVCPDAQADDRDKPVEKPAALTVTTLGSPTISFVTVNDYKNGVTINHNTFKVTGTLGLAWAIQVRASGNLTNGSYTIPVSQVAMYASSFSGTGVSLLTSSSEFFLSTVNQNLATGLLTLLAIDITVNVRYRALGGPDFYKPGGNYTTTLTVTTTGL</sequence>
<name>A0A1G9UN51_9BACT</name>
<dbReference type="STRING" id="563176.SAMN04488090_3884"/>
<dbReference type="RefSeq" id="WP_093206030.1">
    <property type="nucleotide sequence ID" value="NZ_FNGS01000007.1"/>
</dbReference>
<reference evidence="2 3" key="1">
    <citation type="submission" date="2016-10" db="EMBL/GenBank/DDBJ databases">
        <authorList>
            <person name="de Groot N.N."/>
        </authorList>
    </citation>
    <scope>NUCLEOTIDE SEQUENCE [LARGE SCALE GENOMIC DNA]</scope>
    <source>
        <strain evidence="2 3">DSM 21668</strain>
    </source>
</reference>
<gene>
    <name evidence="2" type="ORF">SAMN04488090_3884</name>
</gene>
<feature type="chain" id="PRO_5011753283" evidence="1">
    <location>
        <begin position="20"/>
        <end position="167"/>
    </location>
</feature>
<evidence type="ECO:0000313" key="3">
    <source>
        <dbReference type="Proteomes" id="UP000198901"/>
    </source>
</evidence>
<protein>
    <submittedName>
        <fullName evidence="2">Uncharacterized protein</fullName>
    </submittedName>
</protein>
<keyword evidence="1" id="KW-0732">Signal</keyword>
<keyword evidence="3" id="KW-1185">Reference proteome</keyword>
<accession>A0A1G9UN51</accession>
<dbReference type="EMBL" id="FNGS01000007">
    <property type="protein sequence ID" value="SDM61348.1"/>
    <property type="molecule type" value="Genomic_DNA"/>
</dbReference>